<keyword evidence="4 8" id="KW-0934">Plastid</keyword>
<keyword evidence="3 8" id="KW-0150">Chloroplast</keyword>
<evidence type="ECO:0000256" key="1">
    <source>
        <dbReference type="ARBA" id="ARBA00004229"/>
    </source>
</evidence>
<keyword evidence="9" id="KW-0732">Signal</keyword>
<feature type="non-terminal residue" evidence="12">
    <location>
        <position position="253"/>
    </location>
</feature>
<dbReference type="GO" id="GO:0009507">
    <property type="term" value="C:chloroplast"/>
    <property type="evidence" value="ECO:0007669"/>
    <property type="project" value="UniProtKB-SubCell"/>
</dbReference>
<evidence type="ECO:0000256" key="4">
    <source>
        <dbReference type="ARBA" id="ARBA00022640"/>
    </source>
</evidence>
<dbReference type="PANTHER" id="PTHR34811:SF1">
    <property type="entry name" value="MATURASE K"/>
    <property type="match status" value="1"/>
</dbReference>
<dbReference type="GO" id="GO:0003723">
    <property type="term" value="F:RNA binding"/>
    <property type="evidence" value="ECO:0007669"/>
    <property type="project" value="UniProtKB-KW"/>
</dbReference>
<evidence type="ECO:0000256" key="2">
    <source>
        <dbReference type="ARBA" id="ARBA00006621"/>
    </source>
</evidence>
<feature type="domain" description="Maturase MatK N-terminal" evidence="11">
    <location>
        <begin position="25"/>
        <end position="94"/>
    </location>
</feature>
<evidence type="ECO:0000256" key="6">
    <source>
        <dbReference type="ARBA" id="ARBA00022694"/>
    </source>
</evidence>
<keyword evidence="7" id="KW-0694">RNA-binding</keyword>
<geneLocation type="chloroplast" evidence="12"/>
<feature type="signal peptide" evidence="9">
    <location>
        <begin position="1"/>
        <end position="24"/>
    </location>
</feature>
<keyword evidence="6" id="KW-0819">tRNA processing</keyword>
<dbReference type="Pfam" id="PF01824">
    <property type="entry name" value="MatK_N"/>
    <property type="match status" value="1"/>
</dbReference>
<dbReference type="EMBL" id="FR832841">
    <property type="protein sequence ID" value="CCA30510.1"/>
    <property type="molecule type" value="Genomic_DNA"/>
</dbReference>
<organism evidence="12">
    <name type="scientific">Stipagrostis namaquensis</name>
    <dbReference type="NCBI Taxonomy" id="348283"/>
    <lineage>
        <taxon>Eukaryota</taxon>
        <taxon>Viridiplantae</taxon>
        <taxon>Streptophyta</taxon>
        <taxon>Embryophyta</taxon>
        <taxon>Tracheophyta</taxon>
        <taxon>Spermatophyta</taxon>
        <taxon>Magnoliopsida</taxon>
        <taxon>Liliopsida</taxon>
        <taxon>Poales</taxon>
        <taxon>Poaceae</taxon>
        <taxon>PACMAD clade</taxon>
        <taxon>Aristidoideae</taxon>
        <taxon>Aristideae</taxon>
        <taxon>Stipagrostis</taxon>
    </lineage>
</organism>
<dbReference type="AlphaFoldDB" id="L0N982"/>
<dbReference type="InterPro" id="IPR002866">
    <property type="entry name" value="Maturase_MatK"/>
</dbReference>
<reference evidence="12" key="1">
    <citation type="submission" date="2010-10" db="EMBL/GenBank/DDBJ databases">
        <authorList>
            <person name="Del Vecchio S."/>
        </authorList>
    </citation>
    <scope>NUCLEOTIDE SEQUENCE</scope>
</reference>
<sequence length="253" mass="29918">RIQRCSIFAFIAILSQLLFELEESYYVHEIHFSFEKENKRLFRFLYNSYVSEYEFFLLFLSKQSSCLRLTSSGTFLERIHFSMEDGTFWGNVPGVFSENLMVLYGSSYTLCSISRKGNSCIKRNSSFEEEMEILPCQFLAIFFLFLDSTTKDPSKPINKLLLRFSGVLFKCPNKSFFSKESNAGEFFSNRYSNEKIRYQSPRYSPHWILIKSSILYWIWASYSKPVWTDLSDWDILVLFGRICRNLFHYHSGS</sequence>
<keyword evidence="5" id="KW-0507">mRNA processing</keyword>
<evidence type="ECO:0000259" key="10">
    <source>
        <dbReference type="Pfam" id="PF01348"/>
    </source>
</evidence>
<dbReference type="Pfam" id="PF01348">
    <property type="entry name" value="Intron_maturas2"/>
    <property type="match status" value="1"/>
</dbReference>
<feature type="domain" description="Domain X" evidence="10">
    <location>
        <begin position="222"/>
        <end position="253"/>
    </location>
</feature>
<feature type="chain" id="PRO_5003946981" evidence="9">
    <location>
        <begin position="25"/>
        <end position="253"/>
    </location>
</feature>
<proteinExistence type="inferred from homology"/>
<dbReference type="GO" id="GO:0008033">
    <property type="term" value="P:tRNA processing"/>
    <property type="evidence" value="ECO:0007669"/>
    <property type="project" value="UniProtKB-KW"/>
</dbReference>
<evidence type="ECO:0000256" key="9">
    <source>
        <dbReference type="SAM" id="SignalP"/>
    </source>
</evidence>
<dbReference type="GO" id="GO:0006397">
    <property type="term" value="P:mRNA processing"/>
    <property type="evidence" value="ECO:0007669"/>
    <property type="project" value="UniProtKB-KW"/>
</dbReference>
<evidence type="ECO:0000256" key="7">
    <source>
        <dbReference type="ARBA" id="ARBA00022884"/>
    </source>
</evidence>
<accession>L0N982</accession>
<evidence type="ECO:0000256" key="5">
    <source>
        <dbReference type="ARBA" id="ARBA00022664"/>
    </source>
</evidence>
<dbReference type="InterPro" id="IPR024942">
    <property type="entry name" value="Maturase_MatK_N"/>
</dbReference>
<reference evidence="12" key="2">
    <citation type="submission" date="2013-01" db="EMBL/GenBank/DDBJ databases">
        <title>Monocot diversity.</title>
        <authorList>
            <person name="Jones A."/>
            <person name="Del Vecchio D.S."/>
            <person name="Savolainen V."/>
        </authorList>
    </citation>
    <scope>NUCLEOTIDE SEQUENCE</scope>
</reference>
<evidence type="ECO:0000313" key="12">
    <source>
        <dbReference type="EMBL" id="CCA30510.1"/>
    </source>
</evidence>
<comment type="subcellular location">
    <subcellularLocation>
        <location evidence="1">Plastid</location>
        <location evidence="1">Chloroplast</location>
    </subcellularLocation>
</comment>
<comment type="function">
    <text evidence="8">Usually encoded in the trnK tRNA gene intron. Probably assists in splicing its own and other chloroplast group II introns.</text>
</comment>
<evidence type="ECO:0000256" key="3">
    <source>
        <dbReference type="ARBA" id="ARBA00022528"/>
    </source>
</evidence>
<evidence type="ECO:0000259" key="11">
    <source>
        <dbReference type="Pfam" id="PF01824"/>
    </source>
</evidence>
<gene>
    <name evidence="12" type="primary">matK</name>
</gene>
<evidence type="ECO:0000256" key="8">
    <source>
        <dbReference type="RuleBase" id="RU004226"/>
    </source>
</evidence>
<dbReference type="InterPro" id="IPR024937">
    <property type="entry name" value="Domain_X"/>
</dbReference>
<dbReference type="PANTHER" id="PTHR34811">
    <property type="entry name" value="MATURASE K"/>
    <property type="match status" value="1"/>
</dbReference>
<protein>
    <submittedName>
        <fullName evidence="12">Maturase K</fullName>
    </submittedName>
</protein>
<comment type="similarity">
    <text evidence="2">Belongs to the intron maturase 2 family. MatK subfamily.</text>
</comment>
<feature type="non-terminal residue" evidence="12">
    <location>
        <position position="1"/>
    </location>
</feature>
<name>L0N982_9POAL</name>